<proteinExistence type="predicted"/>
<dbReference type="Gene3D" id="3.40.50.2000">
    <property type="entry name" value="Glycogen Phosphorylase B"/>
    <property type="match status" value="2"/>
</dbReference>
<dbReference type="GO" id="GO:0016757">
    <property type="term" value="F:glycosyltransferase activity"/>
    <property type="evidence" value="ECO:0007669"/>
    <property type="project" value="UniProtKB-ARBA"/>
</dbReference>
<evidence type="ECO:0000313" key="2">
    <source>
        <dbReference type="EMBL" id="PSV08760.1"/>
    </source>
</evidence>
<dbReference type="InterPro" id="IPR028098">
    <property type="entry name" value="Glyco_trans_4-like_N"/>
</dbReference>
<feature type="domain" description="Glycosyltransferase subfamily 4-like N-terminal" evidence="1">
    <location>
        <begin position="20"/>
        <end position="215"/>
    </location>
</feature>
<accession>A0A2T3KR70</accession>
<gene>
    <name evidence="2" type="ORF">C0W93_17840</name>
</gene>
<evidence type="ECO:0000259" key="1">
    <source>
        <dbReference type="Pfam" id="PF13579"/>
    </source>
</evidence>
<dbReference type="RefSeq" id="WP_107185896.1">
    <property type="nucleotide sequence ID" value="NZ_JAWQGC010000001.1"/>
</dbReference>
<sequence>MNIFYFSYFSPPLLNVGANRSRRFSEYLAHSGHNVVVFREGRSHRFAHINQAIKTGTDTMVDSIAVASWDIDWCWKWPTIIHKQCYRLRHWRSPERDGDIAKRYWLMDLHWGWIVPTLKAAMKKSRTVKPDVIVVSCPPFSSALIGMYLSQWLKVPLVLDFRDAWSQASYFVDNKAFNNEKRILEQADALVVTSTADHDAYQRLYPDKLIRYVPNSYDYILDHVSDNHDVLTIGYSGTWDGFRRSAKGIFSQLAQCDFPIRFINIGDIQPEMMSLIHEHQLDDVVKMIASQPKAQLNEILAQCDVLFIQKGMPDEGKTDTHLATKAIDYVASGKPILAELPEGETLSFLRKYATQLFEVSVNQPQQYYQQLHELYRLWKENKLQVILPSSEFYSCYSCEKLAHDFTQVLEDVTAYKFAESIKT</sequence>
<evidence type="ECO:0000313" key="3">
    <source>
        <dbReference type="Proteomes" id="UP000240530"/>
    </source>
</evidence>
<reference evidence="2 3" key="1">
    <citation type="submission" date="2018-03" db="EMBL/GenBank/DDBJ databases">
        <title>Whole genome sequencing of Histamine producing bacteria.</title>
        <authorList>
            <person name="Butler K."/>
        </authorList>
    </citation>
    <scope>NUCLEOTIDE SEQUENCE [LARGE SCALE GENOMIC DNA]</scope>
    <source>
        <strain evidence="2 3">Res.4.1</strain>
    </source>
</reference>
<dbReference type="Pfam" id="PF13579">
    <property type="entry name" value="Glyco_trans_4_4"/>
    <property type="match status" value="1"/>
</dbReference>
<protein>
    <recommendedName>
        <fullName evidence="1">Glycosyltransferase subfamily 4-like N-terminal domain-containing protein</fullName>
    </recommendedName>
</protein>
<comment type="caution">
    <text evidence="2">The sequence shown here is derived from an EMBL/GenBank/DDBJ whole genome shotgun (WGS) entry which is preliminary data.</text>
</comment>
<dbReference type="EMBL" id="PYNS01000026">
    <property type="protein sequence ID" value="PSV08760.1"/>
    <property type="molecule type" value="Genomic_DNA"/>
</dbReference>
<dbReference type="SUPFAM" id="SSF53756">
    <property type="entry name" value="UDP-Glycosyltransferase/glycogen phosphorylase"/>
    <property type="match status" value="1"/>
</dbReference>
<dbReference type="AlphaFoldDB" id="A0A2T3KR70"/>
<name>A0A2T3KR70_PHOLD</name>
<organism evidence="2 3">
    <name type="scientific">Photobacterium leiognathi subsp. mandapamensis</name>
    <name type="common">Photobacterium mandapamensis</name>
    <dbReference type="NCBI Taxonomy" id="48408"/>
    <lineage>
        <taxon>Bacteria</taxon>
        <taxon>Pseudomonadati</taxon>
        <taxon>Pseudomonadota</taxon>
        <taxon>Gammaproteobacteria</taxon>
        <taxon>Vibrionales</taxon>
        <taxon>Vibrionaceae</taxon>
        <taxon>Photobacterium</taxon>
    </lineage>
</organism>
<dbReference type="Proteomes" id="UP000240530">
    <property type="component" value="Unassembled WGS sequence"/>
</dbReference>